<name>D5UHU0_CELFN</name>
<protein>
    <recommendedName>
        <fullName evidence="2">Nuclease associated modular domain-containing protein</fullName>
    </recommendedName>
</protein>
<dbReference type="STRING" id="446466.Cfla_0449"/>
<feature type="domain" description="Nuclease associated modular" evidence="2">
    <location>
        <begin position="204"/>
        <end position="220"/>
    </location>
</feature>
<dbReference type="EMBL" id="CP001964">
    <property type="protein sequence ID" value="ADG73364.1"/>
    <property type="molecule type" value="Genomic_DNA"/>
</dbReference>
<dbReference type="RefSeq" id="WP_013115698.1">
    <property type="nucleotide sequence ID" value="NC_014151.1"/>
</dbReference>
<dbReference type="HOGENOM" id="CLU_1036923_0_0_11"/>
<dbReference type="AlphaFoldDB" id="D5UHU0"/>
<dbReference type="Proteomes" id="UP000000849">
    <property type="component" value="Chromosome"/>
</dbReference>
<dbReference type="InterPro" id="IPR003611">
    <property type="entry name" value="NUMOD3"/>
</dbReference>
<organism evidence="3 4">
    <name type="scientific">Cellulomonas flavigena (strain ATCC 482 / DSM 20109 / BCRC 11376 / JCM 18109 / NBRC 3775 / NCIMB 8073 / NRS 134)</name>
    <dbReference type="NCBI Taxonomy" id="446466"/>
    <lineage>
        <taxon>Bacteria</taxon>
        <taxon>Bacillati</taxon>
        <taxon>Actinomycetota</taxon>
        <taxon>Actinomycetes</taxon>
        <taxon>Micrococcales</taxon>
        <taxon>Cellulomonadaceae</taxon>
        <taxon>Cellulomonas</taxon>
    </lineage>
</organism>
<evidence type="ECO:0000313" key="4">
    <source>
        <dbReference type="Proteomes" id="UP000000849"/>
    </source>
</evidence>
<dbReference type="CDD" id="cd10443">
    <property type="entry name" value="GIY-YIG_HE_Tlr8p_PBC-V_like"/>
    <property type="match status" value="1"/>
</dbReference>
<gene>
    <name evidence="3" type="ordered locus">Cfla_0449</name>
</gene>
<dbReference type="SMART" id="SM00496">
    <property type="entry name" value="IENR2"/>
    <property type="match status" value="2"/>
</dbReference>
<dbReference type="SUPFAM" id="SSF64496">
    <property type="entry name" value="DNA-binding domain of intron-encoded endonucleases"/>
    <property type="match status" value="2"/>
</dbReference>
<feature type="domain" description="Nuclease associated modular" evidence="2">
    <location>
        <begin position="142"/>
        <end position="158"/>
    </location>
</feature>
<evidence type="ECO:0000259" key="2">
    <source>
        <dbReference type="SMART" id="SM00496"/>
    </source>
</evidence>
<feature type="region of interest" description="Disordered" evidence="1">
    <location>
        <begin position="196"/>
        <end position="247"/>
    </location>
</feature>
<feature type="region of interest" description="Disordered" evidence="1">
    <location>
        <begin position="125"/>
        <end position="181"/>
    </location>
</feature>
<proteinExistence type="predicted"/>
<evidence type="ECO:0000313" key="3">
    <source>
        <dbReference type="EMBL" id="ADG73364.1"/>
    </source>
</evidence>
<dbReference type="KEGG" id="cfl:Cfla_0449"/>
<dbReference type="eggNOG" id="ENOG5033SM9">
    <property type="taxonomic scope" value="Bacteria"/>
</dbReference>
<dbReference type="Pfam" id="PF07460">
    <property type="entry name" value="NUMOD3"/>
    <property type="match status" value="2"/>
</dbReference>
<evidence type="ECO:0000256" key="1">
    <source>
        <dbReference type="SAM" id="MobiDB-lite"/>
    </source>
</evidence>
<feature type="compositionally biased region" description="Basic and acidic residues" evidence="1">
    <location>
        <begin position="143"/>
        <end position="159"/>
    </location>
</feature>
<reference evidence="3 4" key="1">
    <citation type="journal article" date="2010" name="Stand. Genomic Sci.">
        <title>Complete genome sequence of Cellulomonas flavigena type strain (134).</title>
        <authorList>
            <person name="Abt B."/>
            <person name="Foster B."/>
            <person name="Lapidus A."/>
            <person name="Clum A."/>
            <person name="Sun H."/>
            <person name="Pukall R."/>
            <person name="Lucas S."/>
            <person name="Glavina Del Rio T."/>
            <person name="Nolan M."/>
            <person name="Tice H."/>
            <person name="Cheng J.F."/>
            <person name="Pitluck S."/>
            <person name="Liolios K."/>
            <person name="Ivanova N."/>
            <person name="Mavromatis K."/>
            <person name="Ovchinnikova G."/>
            <person name="Pati A."/>
            <person name="Goodwin L."/>
            <person name="Chen A."/>
            <person name="Palaniappan K."/>
            <person name="Land M."/>
            <person name="Hauser L."/>
            <person name="Chang Y.J."/>
            <person name="Jeffries C.D."/>
            <person name="Rohde M."/>
            <person name="Goker M."/>
            <person name="Woyke T."/>
            <person name="Bristow J."/>
            <person name="Eisen J.A."/>
            <person name="Markowitz V."/>
            <person name="Hugenholtz P."/>
            <person name="Kyrpides N.C."/>
            <person name="Klenk H.P."/>
        </authorList>
    </citation>
    <scope>NUCLEOTIDE SEQUENCE [LARGE SCALE GENOMIC DNA]</scope>
    <source>
        <strain evidence="4">ATCC 482 / DSM 20109 / BCRC 11376 / JCM 18109 / NBRC 3775 / NCIMB 8073 / NRS 134</strain>
    </source>
</reference>
<dbReference type="OrthoDB" id="4528417at2"/>
<keyword evidence="4" id="KW-1185">Reference proteome</keyword>
<feature type="compositionally biased region" description="Polar residues" evidence="1">
    <location>
        <begin position="237"/>
        <end position="246"/>
    </location>
</feature>
<accession>D5UHU0</accession>
<dbReference type="GO" id="GO:0003677">
    <property type="term" value="F:DNA binding"/>
    <property type="evidence" value="ECO:0007669"/>
    <property type="project" value="InterPro"/>
</dbReference>
<sequence length="264" mass="29964">MIQQPAESDAVGYVSGVRLASSSEYRYIGLTEMTVRRRLMRHKGEARAGRKTPFYDWLRREIDADVVIDVLEEIRTSRDDLGDAEVRWIAERRAAGDRLLNLTDGGLGPQGVVWTAEQREAARLRSTGRRGVSRFGEENPFFGREHSPEQRARWSEQRRGQNAGSANPNFGRFGEDHPAYGRFMTDDQRRQLSQARMGELNPNFGKSASAETRAKMSAARKGRPMPSSKRSAHTRYHTNQGRTSPTCMYCQQDAMAVAEREERP</sequence>